<evidence type="ECO:0000256" key="5">
    <source>
        <dbReference type="ARBA" id="ARBA00023004"/>
    </source>
</evidence>
<organism evidence="10 11">
    <name type="scientific">Azospirillum cavernae</name>
    <dbReference type="NCBI Taxonomy" id="2320860"/>
    <lineage>
        <taxon>Bacteria</taxon>
        <taxon>Pseudomonadati</taxon>
        <taxon>Pseudomonadota</taxon>
        <taxon>Alphaproteobacteria</taxon>
        <taxon>Rhodospirillales</taxon>
        <taxon>Azospirillaceae</taxon>
        <taxon>Azospirillum</taxon>
    </lineage>
</organism>
<dbReference type="InterPro" id="IPR052371">
    <property type="entry name" value="BFD-associated_ferredoxin"/>
</dbReference>
<dbReference type="GO" id="GO:0051537">
    <property type="term" value="F:2 iron, 2 sulfur cluster binding"/>
    <property type="evidence" value="ECO:0007669"/>
    <property type="project" value="UniProtKB-KW"/>
</dbReference>
<dbReference type="OrthoDB" id="7428628at2"/>
<dbReference type="PANTHER" id="PTHR37424:SF1">
    <property type="entry name" value="BACTERIOFERRITIN-ASSOCIATED FERREDOXIN"/>
    <property type="match status" value="1"/>
</dbReference>
<evidence type="ECO:0000256" key="4">
    <source>
        <dbReference type="ARBA" id="ARBA00022982"/>
    </source>
</evidence>
<keyword evidence="6" id="KW-0411">Iron-sulfur</keyword>
<dbReference type="Gene3D" id="1.10.10.1100">
    <property type="entry name" value="BFD-like [2Fe-2S]-binding domain"/>
    <property type="match status" value="1"/>
</dbReference>
<sequence>MYVCICHALNEKKVKAALNDGATTPAAVFRHHGCQVQCGKCVPTVRAMAADHRATCAQNRAQAASQDHVPAYGVAAE</sequence>
<dbReference type="Proteomes" id="UP000283458">
    <property type="component" value="Unassembled WGS sequence"/>
</dbReference>
<proteinExistence type="inferred from homology"/>
<reference evidence="10 11" key="1">
    <citation type="submission" date="2018-09" db="EMBL/GenBank/DDBJ databases">
        <authorList>
            <person name="Zhu H."/>
        </authorList>
    </citation>
    <scope>NUCLEOTIDE SEQUENCE [LARGE SCALE GENOMIC DNA]</scope>
    <source>
        <strain evidence="10 11">K2W22B-5</strain>
    </source>
</reference>
<name>A0A418VYF3_9PROT</name>
<keyword evidence="5" id="KW-0408">Iron</keyword>
<dbReference type="InterPro" id="IPR007419">
    <property type="entry name" value="BFD-like_2Fe2S-bd_dom"/>
</dbReference>
<keyword evidence="3" id="KW-0479">Metal-binding</keyword>
<dbReference type="RefSeq" id="WP_119832291.1">
    <property type="nucleotide sequence ID" value="NZ_QYUL01000002.1"/>
</dbReference>
<dbReference type="EMBL" id="QYUL01000002">
    <property type="protein sequence ID" value="RJF82207.1"/>
    <property type="molecule type" value="Genomic_DNA"/>
</dbReference>
<comment type="caution">
    <text evidence="10">The sequence shown here is derived from an EMBL/GenBank/DDBJ whole genome shotgun (WGS) entry which is preliminary data.</text>
</comment>
<evidence type="ECO:0000313" key="10">
    <source>
        <dbReference type="EMBL" id="RJF82207.1"/>
    </source>
</evidence>
<keyword evidence="1" id="KW-0813">Transport</keyword>
<dbReference type="AlphaFoldDB" id="A0A418VYF3"/>
<accession>A0A418VYF3</accession>
<evidence type="ECO:0000256" key="7">
    <source>
        <dbReference type="ARBA" id="ARBA00039386"/>
    </source>
</evidence>
<dbReference type="PANTHER" id="PTHR37424">
    <property type="entry name" value="BACTERIOFERRITIN-ASSOCIATED FERREDOXIN"/>
    <property type="match status" value="1"/>
</dbReference>
<dbReference type="Pfam" id="PF04324">
    <property type="entry name" value="Fer2_BFD"/>
    <property type="match status" value="1"/>
</dbReference>
<keyword evidence="2" id="KW-0001">2Fe-2S</keyword>
<evidence type="ECO:0000313" key="11">
    <source>
        <dbReference type="Proteomes" id="UP000283458"/>
    </source>
</evidence>
<dbReference type="InterPro" id="IPR041854">
    <property type="entry name" value="BFD-like_2Fe2S-bd_dom_sf"/>
</dbReference>
<keyword evidence="4" id="KW-0249">Electron transport</keyword>
<evidence type="ECO:0000256" key="3">
    <source>
        <dbReference type="ARBA" id="ARBA00022723"/>
    </source>
</evidence>
<evidence type="ECO:0000259" key="9">
    <source>
        <dbReference type="Pfam" id="PF04324"/>
    </source>
</evidence>
<evidence type="ECO:0000256" key="2">
    <source>
        <dbReference type="ARBA" id="ARBA00022714"/>
    </source>
</evidence>
<gene>
    <name evidence="10" type="ORF">D3877_19350</name>
</gene>
<evidence type="ECO:0000256" key="8">
    <source>
        <dbReference type="ARBA" id="ARBA00046332"/>
    </source>
</evidence>
<evidence type="ECO:0000256" key="1">
    <source>
        <dbReference type="ARBA" id="ARBA00022448"/>
    </source>
</evidence>
<keyword evidence="11" id="KW-1185">Reference proteome</keyword>
<comment type="similarity">
    <text evidence="8">Belongs to the Bfd family.</text>
</comment>
<feature type="domain" description="BFD-like [2Fe-2S]-binding" evidence="9">
    <location>
        <begin position="2"/>
        <end position="48"/>
    </location>
</feature>
<protein>
    <recommendedName>
        <fullName evidence="7">Bacterioferritin-associated ferredoxin</fullName>
    </recommendedName>
</protein>
<dbReference type="GO" id="GO:0046872">
    <property type="term" value="F:metal ion binding"/>
    <property type="evidence" value="ECO:0007669"/>
    <property type="project" value="UniProtKB-KW"/>
</dbReference>
<evidence type="ECO:0000256" key="6">
    <source>
        <dbReference type="ARBA" id="ARBA00023014"/>
    </source>
</evidence>